<feature type="compositionally biased region" description="Low complexity" evidence="1">
    <location>
        <begin position="122"/>
        <end position="138"/>
    </location>
</feature>
<dbReference type="Proteomes" id="UP000198323">
    <property type="component" value="Unassembled WGS sequence"/>
</dbReference>
<dbReference type="GO" id="GO:0071875">
    <property type="term" value="P:adrenergic receptor signaling pathway"/>
    <property type="evidence" value="ECO:0007669"/>
    <property type="project" value="TreeGrafter"/>
</dbReference>
<protein>
    <submittedName>
        <fullName evidence="2">Uncharacterized protein</fullName>
    </submittedName>
</protein>
<evidence type="ECO:0000256" key="1">
    <source>
        <dbReference type="SAM" id="MobiDB-lite"/>
    </source>
</evidence>
<name>A0A226MDM8_CALSU</name>
<feature type="region of interest" description="Disordered" evidence="1">
    <location>
        <begin position="189"/>
        <end position="240"/>
    </location>
</feature>
<accession>A0A226MDM8</accession>
<proteinExistence type="predicted"/>
<dbReference type="GO" id="GO:0043123">
    <property type="term" value="P:positive regulation of canonical NF-kappaB signal transduction"/>
    <property type="evidence" value="ECO:0007669"/>
    <property type="project" value="TreeGrafter"/>
</dbReference>
<dbReference type="AlphaFoldDB" id="A0A226MDM8"/>
<feature type="compositionally biased region" description="Polar residues" evidence="1">
    <location>
        <begin position="297"/>
        <end position="313"/>
    </location>
</feature>
<feature type="region of interest" description="Disordered" evidence="1">
    <location>
        <begin position="1"/>
        <end position="23"/>
    </location>
</feature>
<dbReference type="GO" id="GO:0005078">
    <property type="term" value="F:MAP-kinase scaffold activity"/>
    <property type="evidence" value="ECO:0007669"/>
    <property type="project" value="TreeGrafter"/>
</dbReference>
<dbReference type="OrthoDB" id="9950870at2759"/>
<keyword evidence="3" id="KW-1185">Reference proteome</keyword>
<dbReference type="EMBL" id="MCFN01001232">
    <property type="protein sequence ID" value="OXB53386.1"/>
    <property type="molecule type" value="Genomic_DNA"/>
</dbReference>
<dbReference type="InterPro" id="IPR051632">
    <property type="entry name" value="Rho_GEF"/>
</dbReference>
<reference evidence="2 3" key="1">
    <citation type="submission" date="2016-07" db="EMBL/GenBank/DDBJ databases">
        <title>Disparate Historic Effective Population Sizes Predicted by Modern Levels of Genome Diversity for the Scaled Quail (Callipepla squamata) and the Northern Bobwhite (Colinus virginianus): Inferences from First and Second Generation Draft Genome Assemblies for Sympatric New World Quail.</title>
        <authorList>
            <person name="Oldeschulte D.L."/>
            <person name="Halley Y.A."/>
            <person name="Bhattarai E.K."/>
            <person name="Brashear W.A."/>
            <person name="Hill J."/>
            <person name="Metz R.P."/>
            <person name="Johnson C.D."/>
            <person name="Rollins D."/>
            <person name="Peterson M.J."/>
            <person name="Bickhart D.M."/>
            <person name="Decker J.E."/>
            <person name="Seabury C.M."/>
        </authorList>
    </citation>
    <scope>NUCLEOTIDE SEQUENCE [LARGE SCALE GENOMIC DNA]</scope>
    <source>
        <strain evidence="2 3">Texas</strain>
        <tissue evidence="2">Leg muscle</tissue>
    </source>
</reference>
<feature type="compositionally biased region" description="Polar residues" evidence="1">
    <location>
        <begin position="95"/>
        <end position="106"/>
    </location>
</feature>
<feature type="region of interest" description="Disordered" evidence="1">
    <location>
        <begin position="89"/>
        <end position="167"/>
    </location>
</feature>
<evidence type="ECO:0000313" key="2">
    <source>
        <dbReference type="EMBL" id="OXB53386.1"/>
    </source>
</evidence>
<dbReference type="GO" id="GO:0016020">
    <property type="term" value="C:membrane"/>
    <property type="evidence" value="ECO:0007669"/>
    <property type="project" value="TreeGrafter"/>
</dbReference>
<evidence type="ECO:0000313" key="3">
    <source>
        <dbReference type="Proteomes" id="UP000198323"/>
    </source>
</evidence>
<dbReference type="GO" id="GO:0035023">
    <property type="term" value="P:regulation of Rho protein signal transduction"/>
    <property type="evidence" value="ECO:0007669"/>
    <property type="project" value="TreeGrafter"/>
</dbReference>
<sequence>MGWHAASGTRIRSSSSTITPGGERQHIAPGFVIIDFSHSMTGADLQSLMEKVITAFDGNFSYLFAIPGDYAVSSDPDVWLDTASVPQVEPRDLSGSEQDAGSQLASRTEAIGDDKPEEELSAGDVTSSSSSAGDTVSLERNSALGNDTPLPFPPAVSFAQPKDRRSLDGSCTSMVAVEGGEGELAGLGEKEEELDSTTDIPAPSSISRNSMRPLSPFRRHSLEPGKNAAMKQKSIRGANNHSPSPFFASFDVPSLSWCPSGVQFAAMGPDFNCRSYSLEDLAGDSDEKKKPSANLEAASQGTKDPPQSQLTSNQCGSLVLLTEELEQGKIRDYDHQMLQAPHPQGFNFYTSSVSSPLTKSMSPMSIHKPPLDRCFEYLNLFSAKGSTLISQWSKSYHITLASFLEALIWGGIHYLLLQCKAEL</sequence>
<dbReference type="STRING" id="9009.A0A226MDM8"/>
<dbReference type="GO" id="GO:0015629">
    <property type="term" value="C:actin cytoskeleton"/>
    <property type="evidence" value="ECO:0007669"/>
    <property type="project" value="TreeGrafter"/>
</dbReference>
<dbReference type="PANTHER" id="PTHR13944">
    <property type="entry name" value="AGAP007712-PA"/>
    <property type="match status" value="1"/>
</dbReference>
<dbReference type="PANTHER" id="PTHR13944:SF18">
    <property type="entry name" value="A-KINASE ANCHOR PROTEIN 13"/>
    <property type="match status" value="1"/>
</dbReference>
<feature type="region of interest" description="Disordered" evidence="1">
    <location>
        <begin position="282"/>
        <end position="313"/>
    </location>
</feature>
<comment type="caution">
    <text evidence="2">The sequence shown here is derived from an EMBL/GenBank/DDBJ whole genome shotgun (WGS) entry which is preliminary data.</text>
</comment>
<feature type="compositionally biased region" description="Low complexity" evidence="1">
    <location>
        <begin position="7"/>
        <end position="22"/>
    </location>
</feature>
<gene>
    <name evidence="2" type="ORF">ASZ78_009102</name>
</gene>
<organism evidence="2 3">
    <name type="scientific">Callipepla squamata</name>
    <name type="common">Scaled quail</name>
    <dbReference type="NCBI Taxonomy" id="9009"/>
    <lineage>
        <taxon>Eukaryota</taxon>
        <taxon>Metazoa</taxon>
        <taxon>Chordata</taxon>
        <taxon>Craniata</taxon>
        <taxon>Vertebrata</taxon>
        <taxon>Euteleostomi</taxon>
        <taxon>Archelosauria</taxon>
        <taxon>Archosauria</taxon>
        <taxon>Dinosauria</taxon>
        <taxon>Saurischia</taxon>
        <taxon>Theropoda</taxon>
        <taxon>Coelurosauria</taxon>
        <taxon>Aves</taxon>
        <taxon>Neognathae</taxon>
        <taxon>Galloanserae</taxon>
        <taxon>Galliformes</taxon>
        <taxon>Odontophoridae</taxon>
        <taxon>Callipepla</taxon>
    </lineage>
</organism>